<comment type="caution">
    <text evidence="2">The sequence shown here is derived from an EMBL/GenBank/DDBJ whole genome shotgun (WGS) entry which is preliminary data.</text>
</comment>
<dbReference type="EMBL" id="JAAEDH010000022">
    <property type="protein sequence ID" value="MBR0656823.1"/>
    <property type="molecule type" value="Genomic_DNA"/>
</dbReference>
<evidence type="ECO:0000313" key="3">
    <source>
        <dbReference type="Proteomes" id="UP001196068"/>
    </source>
</evidence>
<protein>
    <submittedName>
        <fullName evidence="2">PepSY domain-containing protein</fullName>
    </submittedName>
</protein>
<name>A0AAF1K536_9PROT</name>
<proteinExistence type="predicted"/>
<dbReference type="RefSeq" id="WP_211875692.1">
    <property type="nucleotide sequence ID" value="NZ_JAAEDH010000022.1"/>
</dbReference>
<organism evidence="2 3">
    <name type="scientific">Plastoroseomonas arctica</name>
    <dbReference type="NCBI Taxonomy" id="1509237"/>
    <lineage>
        <taxon>Bacteria</taxon>
        <taxon>Pseudomonadati</taxon>
        <taxon>Pseudomonadota</taxon>
        <taxon>Alphaproteobacteria</taxon>
        <taxon>Acetobacterales</taxon>
        <taxon>Acetobacteraceae</taxon>
        <taxon>Plastoroseomonas</taxon>
    </lineage>
</organism>
<accession>A0AAF1K536</accession>
<dbReference type="AlphaFoldDB" id="A0AAF1K536"/>
<keyword evidence="3" id="KW-1185">Reference proteome</keyword>
<evidence type="ECO:0000313" key="2">
    <source>
        <dbReference type="EMBL" id="MBR0656823.1"/>
    </source>
</evidence>
<reference evidence="2" key="1">
    <citation type="submission" date="2020-01" db="EMBL/GenBank/DDBJ databases">
        <authorList>
            <person name="Rat A."/>
        </authorList>
    </citation>
    <scope>NUCLEOTIDE SEQUENCE</scope>
    <source>
        <strain evidence="2">LMG 28251</strain>
    </source>
</reference>
<evidence type="ECO:0000256" key="1">
    <source>
        <dbReference type="SAM" id="MobiDB-lite"/>
    </source>
</evidence>
<feature type="region of interest" description="Disordered" evidence="1">
    <location>
        <begin position="96"/>
        <end position="116"/>
    </location>
</feature>
<reference evidence="2" key="2">
    <citation type="journal article" date="2021" name="Syst. Appl. Microbiol.">
        <title>Roseomonas hellenica sp. nov., isolated from roots of wild-growing Alkanna tinctoria.</title>
        <authorList>
            <person name="Rat A."/>
            <person name="Naranjo H.D."/>
            <person name="Lebbe L."/>
            <person name="Cnockaert M."/>
            <person name="Krigas N."/>
            <person name="Grigoriadou K."/>
            <person name="Maloupa E."/>
            <person name="Willems A."/>
        </authorList>
    </citation>
    <scope>NUCLEOTIDE SEQUENCE</scope>
    <source>
        <strain evidence="2">LMG 28251</strain>
    </source>
</reference>
<gene>
    <name evidence="2" type="ORF">GXW79_17215</name>
</gene>
<sequence length="116" mass="11822">MRSGIGAFALAGITIVALGGGVFAQAPQPPRDPAPLAGANSFTERQARSRLIDAGFAMITGLSLGQDGVWRGRAMRNGTTDDVAMDFRGDVFVGAAARAPEAPSPAESPARGGTRP</sequence>
<dbReference type="Proteomes" id="UP001196068">
    <property type="component" value="Unassembled WGS sequence"/>
</dbReference>